<accession>A0A0B6ZGW8</accession>
<name>A0A0B6ZGW8_9EUPU</name>
<proteinExistence type="predicted"/>
<feature type="non-terminal residue" evidence="1">
    <location>
        <position position="217"/>
    </location>
</feature>
<organism evidence="1">
    <name type="scientific">Arion vulgaris</name>
    <dbReference type="NCBI Taxonomy" id="1028688"/>
    <lineage>
        <taxon>Eukaryota</taxon>
        <taxon>Metazoa</taxon>
        <taxon>Spiralia</taxon>
        <taxon>Lophotrochozoa</taxon>
        <taxon>Mollusca</taxon>
        <taxon>Gastropoda</taxon>
        <taxon>Heterobranchia</taxon>
        <taxon>Euthyneura</taxon>
        <taxon>Panpulmonata</taxon>
        <taxon>Eupulmonata</taxon>
        <taxon>Stylommatophora</taxon>
        <taxon>Helicina</taxon>
        <taxon>Arionoidea</taxon>
        <taxon>Arionidae</taxon>
        <taxon>Arion</taxon>
    </lineage>
</organism>
<evidence type="ECO:0000313" key="1">
    <source>
        <dbReference type="EMBL" id="CEK67121.1"/>
    </source>
</evidence>
<feature type="non-terminal residue" evidence="1">
    <location>
        <position position="1"/>
    </location>
</feature>
<gene>
    <name evidence="1" type="primary">ORF61411</name>
</gene>
<protein>
    <submittedName>
        <fullName evidence="1">Uncharacterized protein</fullName>
    </submittedName>
</protein>
<reference evidence="1" key="1">
    <citation type="submission" date="2014-12" db="EMBL/GenBank/DDBJ databases">
        <title>Insight into the proteome of Arion vulgaris.</title>
        <authorList>
            <person name="Aradska J."/>
            <person name="Bulat T."/>
            <person name="Smidak R."/>
            <person name="Sarate P."/>
            <person name="Gangsoo J."/>
            <person name="Sialana F."/>
            <person name="Bilban M."/>
            <person name="Lubec G."/>
        </authorList>
    </citation>
    <scope>NUCLEOTIDE SEQUENCE</scope>
    <source>
        <tissue evidence="1">Skin</tissue>
    </source>
</reference>
<sequence length="217" mass="23854">IDSSKNDANSSDSENYMAAFLPVGDKDIADSSVHLKGIGAEDEVCPQSYLTANGIGENLQSVYRSNEKHLLSIVPEVYKPEEVVSSCLNNFNSPSLLVSEELPSATFQDKSVISQFASCDSGEHSFSSIVDLLRLDIHDMSDRRDMQFDALMPSLKTTDESTDNLDIENVEFSLDEEPWLTVGVEIDVDNAETSMAPLKQPDFFTTLSMNGLTQELA</sequence>
<dbReference type="AlphaFoldDB" id="A0A0B6ZGW8"/>
<dbReference type="EMBL" id="HACG01020256">
    <property type="protein sequence ID" value="CEK67121.1"/>
    <property type="molecule type" value="Transcribed_RNA"/>
</dbReference>